<evidence type="ECO:0000256" key="1">
    <source>
        <dbReference type="ARBA" id="ARBA00005280"/>
    </source>
</evidence>
<reference evidence="3 4" key="1">
    <citation type="submission" date="2020-10" db="EMBL/GenBank/DDBJ databases">
        <title>Pygocentrus nattereri (red-bellied piranha) genome, fPygNat1, primary haplotype.</title>
        <authorList>
            <person name="Myers G."/>
            <person name="Meyer A."/>
            <person name="Karagic N."/>
            <person name="Pippel M."/>
            <person name="Winkler S."/>
            <person name="Tracey A."/>
            <person name="Wood J."/>
            <person name="Formenti G."/>
            <person name="Howe K."/>
            <person name="Fedrigo O."/>
            <person name="Jarvis E.D."/>
        </authorList>
    </citation>
    <scope>NUCLEOTIDE SEQUENCE [LARGE SCALE GENOMIC DNA]</scope>
</reference>
<dbReference type="Pfam" id="PF06979">
    <property type="entry name" value="TMEM70"/>
    <property type="match status" value="1"/>
</dbReference>
<sequence>MYLIRVLPGLRYISGKPQHIWRTVQCRGVHLRNGAQQSNVKPLTWSLHLSRGLVLHALRRTFLKPGVNEVQPYIYGRCFSSQPVSPEDGVLIYTGNLGKAVLGVKFFSYSTSMFSLCVMPYVLTKTGLGASSLAMKVAFCGFIGFFTFLTPALLHLITKGYVVRLYHNKDTDMYTAVTYSVLLMEKKTVFHQSDVKIPDCLPLNVLDTTYPSYTRTNSGWSFPNLWVPVRGLKCATSLKEKAFRNHSLCI</sequence>
<dbReference type="GO" id="GO:0033615">
    <property type="term" value="P:mitochondrial proton-transporting ATP synthase complex assembly"/>
    <property type="evidence" value="ECO:0007669"/>
    <property type="project" value="TreeGrafter"/>
</dbReference>
<dbReference type="Proteomes" id="UP001501920">
    <property type="component" value="Chromosome 19"/>
</dbReference>
<keyword evidence="2" id="KW-1133">Transmembrane helix</keyword>
<dbReference type="Ensembl" id="ENSPNAT00000020349.2">
    <property type="protein sequence ID" value="ENSPNAP00000031418.1"/>
    <property type="gene ID" value="ENSPNAG00000018710.2"/>
</dbReference>
<keyword evidence="4" id="KW-1185">Reference proteome</keyword>
<comment type="similarity">
    <text evidence="1">Belongs to the TMEM70 family.</text>
</comment>
<dbReference type="InterPro" id="IPR045325">
    <property type="entry name" value="TMEM70/TMEM186/TMEM223"/>
</dbReference>
<evidence type="ECO:0000256" key="2">
    <source>
        <dbReference type="SAM" id="Phobius"/>
    </source>
</evidence>
<dbReference type="GeneTree" id="ENSGT00390000018710"/>
<gene>
    <name evidence="3" type="primary">TMEM70</name>
</gene>
<dbReference type="PANTHER" id="PTHR13281:SF0">
    <property type="entry name" value="TRANSMEMBRANE PROTEIN 70, MITOCHONDRIAL"/>
    <property type="match status" value="1"/>
</dbReference>
<keyword evidence="2" id="KW-0812">Transmembrane</keyword>
<dbReference type="InterPro" id="IPR009724">
    <property type="entry name" value="TMEM70"/>
</dbReference>
<dbReference type="GO" id="GO:0031966">
    <property type="term" value="C:mitochondrial membrane"/>
    <property type="evidence" value="ECO:0007669"/>
    <property type="project" value="TreeGrafter"/>
</dbReference>
<name>A0A3B4E6W5_PYGNA</name>
<keyword evidence="2" id="KW-0472">Membrane</keyword>
<protein>
    <submittedName>
        <fullName evidence="3">Uncharacterized protein</fullName>
    </submittedName>
</protein>
<dbReference type="STRING" id="42514.ENSPNAP00000031418"/>
<evidence type="ECO:0000313" key="3">
    <source>
        <dbReference type="Ensembl" id="ENSPNAP00000031418.1"/>
    </source>
</evidence>
<dbReference type="AlphaFoldDB" id="A0A3B4E6W5"/>
<reference evidence="3" key="3">
    <citation type="submission" date="2025-09" db="UniProtKB">
        <authorList>
            <consortium name="Ensembl"/>
        </authorList>
    </citation>
    <scope>IDENTIFICATION</scope>
</reference>
<evidence type="ECO:0000313" key="4">
    <source>
        <dbReference type="Proteomes" id="UP001501920"/>
    </source>
</evidence>
<reference evidence="3" key="2">
    <citation type="submission" date="2025-08" db="UniProtKB">
        <authorList>
            <consortium name="Ensembl"/>
        </authorList>
    </citation>
    <scope>IDENTIFICATION</scope>
</reference>
<proteinExistence type="inferred from homology"/>
<feature type="transmembrane region" description="Helical" evidence="2">
    <location>
        <begin position="106"/>
        <end position="123"/>
    </location>
</feature>
<dbReference type="PANTHER" id="PTHR13281">
    <property type="entry name" value="TRANSMEMBRANE PROTEIN 70, MITOCHONDRIAL"/>
    <property type="match status" value="1"/>
</dbReference>
<organism evidence="3 4">
    <name type="scientific">Pygocentrus nattereri</name>
    <name type="common">Red-bellied piranha</name>
    <dbReference type="NCBI Taxonomy" id="42514"/>
    <lineage>
        <taxon>Eukaryota</taxon>
        <taxon>Metazoa</taxon>
        <taxon>Chordata</taxon>
        <taxon>Craniata</taxon>
        <taxon>Vertebrata</taxon>
        <taxon>Euteleostomi</taxon>
        <taxon>Actinopterygii</taxon>
        <taxon>Neopterygii</taxon>
        <taxon>Teleostei</taxon>
        <taxon>Ostariophysi</taxon>
        <taxon>Characiformes</taxon>
        <taxon>Characoidei</taxon>
        <taxon>Pygocentrus</taxon>
    </lineage>
</organism>
<accession>A0A3B4E6W5</accession>
<feature type="transmembrane region" description="Helical" evidence="2">
    <location>
        <begin position="135"/>
        <end position="157"/>
    </location>
</feature>